<protein>
    <submittedName>
        <fullName evidence="1">Uncharacterized protein</fullName>
    </submittedName>
</protein>
<dbReference type="RefSeq" id="WP_243695868.1">
    <property type="nucleotide sequence ID" value="NZ_SLXP01000010.1"/>
</dbReference>
<dbReference type="Proteomes" id="UP000294835">
    <property type="component" value="Unassembled WGS sequence"/>
</dbReference>
<organism evidence="1 2">
    <name type="scientific">Rhodovulum marinum</name>
    <dbReference type="NCBI Taxonomy" id="320662"/>
    <lineage>
        <taxon>Bacteria</taxon>
        <taxon>Pseudomonadati</taxon>
        <taxon>Pseudomonadota</taxon>
        <taxon>Alphaproteobacteria</taxon>
        <taxon>Rhodobacterales</taxon>
        <taxon>Paracoccaceae</taxon>
        <taxon>Rhodovulum</taxon>
    </lineage>
</organism>
<proteinExistence type="predicted"/>
<sequence length="46" mass="5240">MDEARRWAEGAHEQYRKAVALAAFEAMSPENQVAFLRYVQTQRAAA</sequence>
<evidence type="ECO:0000313" key="2">
    <source>
        <dbReference type="Proteomes" id="UP000294835"/>
    </source>
</evidence>
<gene>
    <name evidence="1" type="ORF">EV662_110115</name>
</gene>
<comment type="caution">
    <text evidence="1">The sequence shown here is derived from an EMBL/GenBank/DDBJ whole genome shotgun (WGS) entry which is preliminary data.</text>
</comment>
<dbReference type="AlphaFoldDB" id="A0A4R2PXE1"/>
<name>A0A4R2PXE1_9RHOB</name>
<reference evidence="1 2" key="1">
    <citation type="submission" date="2019-03" db="EMBL/GenBank/DDBJ databases">
        <title>Genomic Encyclopedia of Type Strains, Phase IV (KMG-IV): sequencing the most valuable type-strain genomes for metagenomic binning, comparative biology and taxonomic classification.</title>
        <authorList>
            <person name="Goeker M."/>
        </authorList>
    </citation>
    <scope>NUCLEOTIDE SEQUENCE [LARGE SCALE GENOMIC DNA]</scope>
    <source>
        <strain evidence="1 2">DSM 18063</strain>
    </source>
</reference>
<dbReference type="EMBL" id="SLXP01000010">
    <property type="protein sequence ID" value="TCP39808.1"/>
    <property type="molecule type" value="Genomic_DNA"/>
</dbReference>
<accession>A0A4R2PXE1</accession>
<evidence type="ECO:0000313" key="1">
    <source>
        <dbReference type="EMBL" id="TCP39808.1"/>
    </source>
</evidence>
<keyword evidence="2" id="KW-1185">Reference proteome</keyword>